<dbReference type="Gene3D" id="1.10.150.240">
    <property type="entry name" value="Putative phosphatase, domain 2"/>
    <property type="match status" value="1"/>
</dbReference>
<dbReference type="InterPro" id="IPR010976">
    <property type="entry name" value="B-phosphoglucomutase_hydrolase"/>
</dbReference>
<keyword evidence="4" id="KW-0460">Magnesium</keyword>
<feature type="site" description="Important for catalytic activity and assists the phosphoryl transfer reaction to Asp8 by balancing charge and orienting the reacting groups" evidence="5">
    <location>
        <position position="146"/>
    </location>
</feature>
<feature type="binding site" evidence="4">
    <location>
        <position position="8"/>
    </location>
    <ligand>
        <name>Mg(2+)</name>
        <dbReference type="ChEBI" id="CHEBI:18420"/>
    </ligand>
</feature>
<feature type="binding site" evidence="3">
    <location>
        <begin position="43"/>
        <end position="48"/>
    </location>
    <ligand>
        <name>substrate</name>
    </ligand>
</feature>
<feature type="binding site" evidence="4">
    <location>
        <position position="10"/>
    </location>
    <ligand>
        <name>Mg(2+)</name>
        <dbReference type="ChEBI" id="CHEBI:18420"/>
    </ligand>
</feature>
<name>A0A1H8MW60_9BACI</name>
<dbReference type="SUPFAM" id="SSF56784">
    <property type="entry name" value="HAD-like"/>
    <property type="match status" value="1"/>
</dbReference>
<feature type="site" description="Important for catalytic activity and assists the phosphoryl transfer reaction to Asp8 by balancing charge and orienting the reacting groups" evidence="5">
    <location>
        <position position="115"/>
    </location>
</feature>
<dbReference type="NCBIfam" id="TIGR01509">
    <property type="entry name" value="HAD-SF-IA-v3"/>
    <property type="match status" value="1"/>
</dbReference>
<accession>A0A1H8MW60</accession>
<comment type="similarity">
    <text evidence="1">Belongs to the HAD-like hydrolase superfamily. CbbY/CbbZ/Gph/YieH family.</text>
</comment>
<dbReference type="InterPro" id="IPR006439">
    <property type="entry name" value="HAD-SF_hydro_IA"/>
</dbReference>
<feature type="active site" description="Nucleophile" evidence="2">
    <location>
        <position position="8"/>
    </location>
</feature>
<evidence type="ECO:0000256" key="3">
    <source>
        <dbReference type="PIRSR" id="PIRSR610972-2"/>
    </source>
</evidence>
<dbReference type="InterPro" id="IPR010972">
    <property type="entry name" value="Beta-PGM"/>
</dbReference>
<feature type="binding site" evidence="4">
    <location>
        <position position="170"/>
    </location>
    <ligand>
        <name>Mg(2+)</name>
        <dbReference type="ChEBI" id="CHEBI:18420"/>
    </ligand>
</feature>
<dbReference type="SFLD" id="SFLDG01135">
    <property type="entry name" value="C1.5.6:_HAD__Beta-PGM__Phospha"/>
    <property type="match status" value="1"/>
</dbReference>
<dbReference type="InterPro" id="IPR051806">
    <property type="entry name" value="HAD-like_SPP"/>
</dbReference>
<organism evidence="6 7">
    <name type="scientific">Amphibacillus marinus</name>
    <dbReference type="NCBI Taxonomy" id="872970"/>
    <lineage>
        <taxon>Bacteria</taxon>
        <taxon>Bacillati</taxon>
        <taxon>Bacillota</taxon>
        <taxon>Bacilli</taxon>
        <taxon>Bacillales</taxon>
        <taxon>Bacillaceae</taxon>
        <taxon>Amphibacillus</taxon>
    </lineage>
</organism>
<evidence type="ECO:0000256" key="2">
    <source>
        <dbReference type="PIRSR" id="PIRSR610972-1"/>
    </source>
</evidence>
<keyword evidence="7" id="KW-1185">Reference proteome</keyword>
<dbReference type="InterPro" id="IPR036412">
    <property type="entry name" value="HAD-like_sf"/>
</dbReference>
<feature type="binding site" evidence="3">
    <location>
        <position position="51"/>
    </location>
    <ligand>
        <name>substrate</name>
    </ligand>
</feature>
<proteinExistence type="inferred from homology"/>
<evidence type="ECO:0000256" key="1">
    <source>
        <dbReference type="ARBA" id="ARBA00006171"/>
    </source>
</evidence>
<dbReference type="SFLD" id="SFLDG01129">
    <property type="entry name" value="C1.5:_HAD__Beta-PGM__Phosphata"/>
    <property type="match status" value="1"/>
</dbReference>
<dbReference type="GO" id="GO:0005975">
    <property type="term" value="P:carbohydrate metabolic process"/>
    <property type="evidence" value="ECO:0007669"/>
    <property type="project" value="InterPro"/>
</dbReference>
<dbReference type="GO" id="GO:0008801">
    <property type="term" value="F:beta-phosphoglucomutase activity"/>
    <property type="evidence" value="ECO:0007669"/>
    <property type="project" value="InterPro"/>
</dbReference>
<feature type="binding site" evidence="4">
    <location>
        <position position="171"/>
    </location>
    <ligand>
        <name>Mg(2+)</name>
        <dbReference type="ChEBI" id="CHEBI:18420"/>
    </ligand>
</feature>
<keyword evidence="4" id="KW-0479">Metal-binding</keyword>
<dbReference type="SFLD" id="SFLDS00003">
    <property type="entry name" value="Haloacid_Dehalogenase"/>
    <property type="match status" value="1"/>
</dbReference>
<dbReference type="InterPro" id="IPR023214">
    <property type="entry name" value="HAD_sf"/>
</dbReference>
<dbReference type="EMBL" id="FODJ01000005">
    <property type="protein sequence ID" value="SEO21510.1"/>
    <property type="molecule type" value="Genomic_DNA"/>
</dbReference>
<protein>
    <submittedName>
        <fullName evidence="6">Beta-phosphoglucomutase</fullName>
    </submittedName>
</protein>
<comment type="cofactor">
    <cofactor evidence="4">
        <name>Mg(2+)</name>
        <dbReference type="ChEBI" id="CHEBI:18420"/>
    </cofactor>
    <text evidence="4">Binds 2 magnesium ions per subunit.</text>
</comment>
<dbReference type="NCBIfam" id="TIGR02009">
    <property type="entry name" value="PGMB-YQAB-SF"/>
    <property type="match status" value="1"/>
</dbReference>
<dbReference type="Proteomes" id="UP000199300">
    <property type="component" value="Unassembled WGS sequence"/>
</dbReference>
<feature type="binding site" evidence="3">
    <location>
        <position position="146"/>
    </location>
    <ligand>
        <name>substrate</name>
    </ligand>
</feature>
<dbReference type="NCBIfam" id="TIGR01990">
    <property type="entry name" value="bPGM"/>
    <property type="match status" value="1"/>
</dbReference>
<dbReference type="InterPro" id="IPR023198">
    <property type="entry name" value="PGP-like_dom2"/>
</dbReference>
<dbReference type="GO" id="GO:0050308">
    <property type="term" value="F:sugar-phosphatase activity"/>
    <property type="evidence" value="ECO:0007669"/>
    <property type="project" value="TreeGrafter"/>
</dbReference>
<dbReference type="PANTHER" id="PTHR43481:SF4">
    <property type="entry name" value="GLYCEROL-1-PHOSPHATE PHOSPHOHYDROLASE 1-RELATED"/>
    <property type="match status" value="1"/>
</dbReference>
<reference evidence="6 7" key="1">
    <citation type="submission" date="2016-10" db="EMBL/GenBank/DDBJ databases">
        <authorList>
            <person name="de Groot N.N."/>
        </authorList>
    </citation>
    <scope>NUCLEOTIDE SEQUENCE [LARGE SCALE GENOMIC DNA]</scope>
    <source>
        <strain evidence="6 7">CGMCC 1.10434</strain>
    </source>
</reference>
<feature type="binding site" evidence="3">
    <location>
        <position position="24"/>
    </location>
    <ligand>
        <name>substrate</name>
    </ligand>
</feature>
<gene>
    <name evidence="6" type="ORF">SAMN04488134_10522</name>
</gene>
<dbReference type="Pfam" id="PF00702">
    <property type="entry name" value="Hydrolase"/>
    <property type="match status" value="1"/>
</dbReference>
<evidence type="ECO:0000313" key="7">
    <source>
        <dbReference type="Proteomes" id="UP000199300"/>
    </source>
</evidence>
<evidence type="ECO:0000313" key="6">
    <source>
        <dbReference type="EMBL" id="SEO21510.1"/>
    </source>
</evidence>
<feature type="binding site" evidence="3">
    <location>
        <position position="77"/>
    </location>
    <ligand>
        <name>substrate</name>
    </ligand>
</feature>
<sequence length="220" mass="24006">MIKGLVLDLDGVIADTAEYHYLAWKWLGEQLGIQIDREFNEQLKGISRLESLELILTHGQLNDAFSEVEKNNLAAKKNDVYKKYISEIVPTDILPGINDLLSEAKVRGLKLSIASASMNAPDILKNLKVDMYFDAIVNPASLKHGKPDPEIFIKAAQLLGLSPEQCIGIEDAEAGIEAINGAGMFSVGVGAEILMKNADFFVAETNYLNLGDLLSQVGKC</sequence>
<dbReference type="SFLD" id="SFLDF00046">
    <property type="entry name" value="beta-phosphoglucomutase"/>
    <property type="match status" value="1"/>
</dbReference>
<feature type="binding site" evidence="3">
    <location>
        <begin position="8"/>
        <end position="10"/>
    </location>
    <ligand>
        <name>substrate</name>
    </ligand>
</feature>
<dbReference type="GO" id="GO:0000287">
    <property type="term" value="F:magnesium ion binding"/>
    <property type="evidence" value="ECO:0007669"/>
    <property type="project" value="InterPro"/>
</dbReference>
<dbReference type="AlphaFoldDB" id="A0A1H8MW60"/>
<dbReference type="STRING" id="872970.SAMN04488134_10522"/>
<evidence type="ECO:0000256" key="4">
    <source>
        <dbReference type="PIRSR" id="PIRSR610972-3"/>
    </source>
</evidence>
<dbReference type="CDD" id="cd02598">
    <property type="entry name" value="HAD_BPGM"/>
    <property type="match status" value="1"/>
</dbReference>
<evidence type="ECO:0000256" key="5">
    <source>
        <dbReference type="PIRSR" id="PIRSR610972-4"/>
    </source>
</evidence>
<feature type="binding site" evidence="3">
    <location>
        <begin position="115"/>
        <end position="119"/>
    </location>
    <ligand>
        <name>substrate</name>
    </ligand>
</feature>
<feature type="active site" description="Proton donor/acceptor" evidence="2">
    <location>
        <position position="10"/>
    </location>
</feature>
<dbReference type="OrthoDB" id="9797743at2"/>
<dbReference type="Gene3D" id="3.40.50.1000">
    <property type="entry name" value="HAD superfamily/HAD-like"/>
    <property type="match status" value="1"/>
</dbReference>
<dbReference type="PANTHER" id="PTHR43481">
    <property type="entry name" value="FRUCTOSE-1-PHOSPHATE PHOSPHATASE"/>
    <property type="match status" value="1"/>
</dbReference>